<dbReference type="GO" id="GO:0070939">
    <property type="term" value="C:Dsl1/NZR complex"/>
    <property type="evidence" value="ECO:0007669"/>
    <property type="project" value="InterPro"/>
</dbReference>
<dbReference type="PANTHER" id="PTHR13520:SF0">
    <property type="entry name" value="RAD50-INTERACTING PROTEIN 1"/>
    <property type="match status" value="1"/>
</dbReference>
<dbReference type="Gene3D" id="1.20.58.1420">
    <property type="entry name" value="Dsl1p vesicle tethering complex, Tip20p subunit, domain B"/>
    <property type="match status" value="1"/>
</dbReference>
<dbReference type="Gene3D" id="1.20.58.670">
    <property type="entry name" value="Dsl1p vesicle tethering complex, Tip20p subunit, domain D"/>
    <property type="match status" value="1"/>
</dbReference>
<accession>A0AAD4C1T1</accession>
<dbReference type="Proteomes" id="UP001194468">
    <property type="component" value="Unassembled WGS sequence"/>
</dbReference>
<reference evidence="1" key="2">
    <citation type="journal article" date="2020" name="Nat. Commun.">
        <title>Large-scale genome sequencing of mycorrhizal fungi provides insights into the early evolution of symbiotic traits.</title>
        <authorList>
            <person name="Miyauchi S."/>
            <person name="Kiss E."/>
            <person name="Kuo A."/>
            <person name="Drula E."/>
            <person name="Kohler A."/>
            <person name="Sanchez-Garcia M."/>
            <person name="Morin E."/>
            <person name="Andreopoulos B."/>
            <person name="Barry K.W."/>
            <person name="Bonito G."/>
            <person name="Buee M."/>
            <person name="Carver A."/>
            <person name="Chen C."/>
            <person name="Cichocki N."/>
            <person name="Clum A."/>
            <person name="Culley D."/>
            <person name="Crous P.W."/>
            <person name="Fauchery L."/>
            <person name="Girlanda M."/>
            <person name="Hayes R.D."/>
            <person name="Keri Z."/>
            <person name="LaButti K."/>
            <person name="Lipzen A."/>
            <person name="Lombard V."/>
            <person name="Magnuson J."/>
            <person name="Maillard F."/>
            <person name="Murat C."/>
            <person name="Nolan M."/>
            <person name="Ohm R.A."/>
            <person name="Pangilinan J."/>
            <person name="Pereira M.F."/>
            <person name="Perotto S."/>
            <person name="Peter M."/>
            <person name="Pfister S."/>
            <person name="Riley R."/>
            <person name="Sitrit Y."/>
            <person name="Stielow J.B."/>
            <person name="Szollosi G."/>
            <person name="Zifcakova L."/>
            <person name="Stursova M."/>
            <person name="Spatafora J.W."/>
            <person name="Tedersoo L."/>
            <person name="Vaario L.M."/>
            <person name="Yamada A."/>
            <person name="Yan M."/>
            <person name="Wang P."/>
            <person name="Xu J."/>
            <person name="Bruns T."/>
            <person name="Baldrian P."/>
            <person name="Vilgalys R."/>
            <person name="Dunand C."/>
            <person name="Henrissat B."/>
            <person name="Grigoriev I.V."/>
            <person name="Hibbett D."/>
            <person name="Nagy L.G."/>
            <person name="Martin F.M."/>
        </authorList>
    </citation>
    <scope>NUCLEOTIDE SEQUENCE</scope>
    <source>
        <strain evidence="1">BED1</strain>
    </source>
</reference>
<evidence type="ECO:0000313" key="2">
    <source>
        <dbReference type="Proteomes" id="UP001194468"/>
    </source>
</evidence>
<dbReference type="PROSITE" id="PS51386">
    <property type="entry name" value="RINT1_TIP20"/>
    <property type="match status" value="1"/>
</dbReference>
<dbReference type="InterPro" id="IPR042044">
    <property type="entry name" value="EXOC6PINT-1/Sec15/Tip20_C_dom2"/>
</dbReference>
<evidence type="ECO:0000313" key="1">
    <source>
        <dbReference type="EMBL" id="KAF8446227.1"/>
    </source>
</evidence>
<dbReference type="PANTHER" id="PTHR13520">
    <property type="entry name" value="RAD50-INTERACTING PROTEIN 1 RINT-1"/>
    <property type="match status" value="1"/>
</dbReference>
<keyword evidence="2" id="KW-1185">Reference proteome</keyword>
<dbReference type="GO" id="GO:0060628">
    <property type="term" value="P:regulation of ER to Golgi vesicle-mediated transport"/>
    <property type="evidence" value="ECO:0007669"/>
    <property type="project" value="TreeGrafter"/>
</dbReference>
<comment type="caution">
    <text evidence="1">The sequence shown here is derived from an EMBL/GenBank/DDBJ whole genome shotgun (WGS) entry which is preliminary data.</text>
</comment>
<proteinExistence type="predicted"/>
<dbReference type="Pfam" id="PF04437">
    <property type="entry name" value="RINT1_TIP1"/>
    <property type="match status" value="1"/>
</dbReference>
<gene>
    <name evidence="1" type="ORF">L210DRAFT_3642482</name>
</gene>
<name>A0AAD4C1T1_BOLED</name>
<dbReference type="InterPro" id="IPR042042">
    <property type="entry name" value="Tip20p_domB"/>
</dbReference>
<dbReference type="EMBL" id="WHUW01000005">
    <property type="protein sequence ID" value="KAF8446227.1"/>
    <property type="molecule type" value="Genomic_DNA"/>
</dbReference>
<sequence>MSSQITKQLQEPPSAKVAQSSALDTLNKSFVDSAHLDDLQAILDDACNTQVRLKQHLIESEKETDALTTNTRIEAMIQLDKAKELASLRDSLEDDLAYLSHDLVSALSPTGDDNAPTLLEDIETMHRALKELESVRSYVVVVERSLKLSEDAVSQMRRSSSPITTEATSKYQALLAFVNEVRHSCGLLEDIGNSHGSLNLISFLERICEKTWADMKATLFSTLISASETLNWPTAVDYVAANKKDRAAFESAVLDLLRLQEIGESLRSPRENEGLYPLQALVHPVALRFKYHFDSERETSRLDKPEWYFTHIANVAHDHRPFMEGVMQRLISGSKFQDVNAWHNYTTLLLPILERKLKRSVPLLLTRPALLAHTVYQSLIFDSSLRDMGYEFSQENRDANGDERTEAERGGISKVILDQKDWFNAWLEGEKKFADDQYHEIISAADAWVIADDDRHEYAQNHVSQDTALKATTSARRIKALVEQVTDRYSPLPSFRQRTQFLIHVQLPILELYHSRISSSLDAFETLSSALVRAVPGALGVDGPKTDTRKLTGGVEGSQRLCKALLSAKYIENAMRIWGEEVFFLELLVEINHRASLRMTAGSYSSLPEYNARPGHGTTTSEGTIFEELVTQFAKLSSRAEDMLVQQICGECEGALKSHFAALAAQMQDMDDNTVDVAVSSTLLPAVALLSSHLAFLRNTLPASVVTRLYRRTASRISEHVLQRQVLFRPGLTRGAARNGLTRTQARVVQAECELWAETSQVAMNTSRARIEKPWSRLLAAGRLLGADLQQHEKLLDAIFGGKSDGWEELLDNVTALGSGGLGMDEVKTVLRLRDDCRR</sequence>
<dbReference type="AlphaFoldDB" id="A0AAD4C1T1"/>
<protein>
    <submittedName>
        <fullName evidence="1">TIP-1 family-domain-containing protein</fullName>
    </submittedName>
</protein>
<dbReference type="InterPro" id="IPR007528">
    <property type="entry name" value="RINT1_Tip20"/>
</dbReference>
<dbReference type="GO" id="GO:0006888">
    <property type="term" value="P:endoplasmic reticulum to Golgi vesicle-mediated transport"/>
    <property type="evidence" value="ECO:0007669"/>
    <property type="project" value="InterPro"/>
</dbReference>
<dbReference type="GO" id="GO:0006890">
    <property type="term" value="P:retrograde vesicle-mediated transport, Golgi to endoplasmic reticulum"/>
    <property type="evidence" value="ECO:0007669"/>
    <property type="project" value="InterPro"/>
</dbReference>
<organism evidence="1 2">
    <name type="scientific">Boletus edulis BED1</name>
    <dbReference type="NCBI Taxonomy" id="1328754"/>
    <lineage>
        <taxon>Eukaryota</taxon>
        <taxon>Fungi</taxon>
        <taxon>Dikarya</taxon>
        <taxon>Basidiomycota</taxon>
        <taxon>Agaricomycotina</taxon>
        <taxon>Agaricomycetes</taxon>
        <taxon>Agaricomycetidae</taxon>
        <taxon>Boletales</taxon>
        <taxon>Boletineae</taxon>
        <taxon>Boletaceae</taxon>
        <taxon>Boletoideae</taxon>
        <taxon>Boletus</taxon>
    </lineage>
</organism>
<reference evidence="1" key="1">
    <citation type="submission" date="2019-10" db="EMBL/GenBank/DDBJ databases">
        <authorList>
            <consortium name="DOE Joint Genome Institute"/>
            <person name="Kuo A."/>
            <person name="Miyauchi S."/>
            <person name="Kiss E."/>
            <person name="Drula E."/>
            <person name="Kohler A."/>
            <person name="Sanchez-Garcia M."/>
            <person name="Andreopoulos B."/>
            <person name="Barry K.W."/>
            <person name="Bonito G."/>
            <person name="Buee M."/>
            <person name="Carver A."/>
            <person name="Chen C."/>
            <person name="Cichocki N."/>
            <person name="Clum A."/>
            <person name="Culley D."/>
            <person name="Crous P.W."/>
            <person name="Fauchery L."/>
            <person name="Girlanda M."/>
            <person name="Hayes R."/>
            <person name="Keri Z."/>
            <person name="LaButti K."/>
            <person name="Lipzen A."/>
            <person name="Lombard V."/>
            <person name="Magnuson J."/>
            <person name="Maillard F."/>
            <person name="Morin E."/>
            <person name="Murat C."/>
            <person name="Nolan M."/>
            <person name="Ohm R."/>
            <person name="Pangilinan J."/>
            <person name="Pereira M."/>
            <person name="Perotto S."/>
            <person name="Peter M."/>
            <person name="Riley R."/>
            <person name="Sitrit Y."/>
            <person name="Stielow B."/>
            <person name="Szollosi G."/>
            <person name="Zifcakova L."/>
            <person name="Stursova M."/>
            <person name="Spatafora J.W."/>
            <person name="Tedersoo L."/>
            <person name="Vaario L.-M."/>
            <person name="Yamada A."/>
            <person name="Yan M."/>
            <person name="Wang P."/>
            <person name="Xu J."/>
            <person name="Bruns T."/>
            <person name="Baldrian P."/>
            <person name="Vilgalys R."/>
            <person name="Henrissat B."/>
            <person name="Grigoriev I.V."/>
            <person name="Hibbett D."/>
            <person name="Nagy L.G."/>
            <person name="Martin F.M."/>
        </authorList>
    </citation>
    <scope>NUCLEOTIDE SEQUENCE</scope>
    <source>
        <strain evidence="1">BED1</strain>
    </source>
</reference>